<proteinExistence type="predicted"/>
<organism evidence="1">
    <name type="scientific">uncultured marine microorganism HF4000_48F7</name>
    <dbReference type="NCBI Taxonomy" id="455500"/>
    <lineage>
        <taxon>unclassified sequences</taxon>
        <taxon>environmental samples</taxon>
    </lineage>
</organism>
<dbReference type="EMBL" id="EU016559">
    <property type="protein sequence ID" value="ABZ05849.1"/>
    <property type="molecule type" value="Genomic_DNA"/>
</dbReference>
<protein>
    <submittedName>
        <fullName evidence="1">Uncharacterized protein</fullName>
    </submittedName>
</protein>
<sequence length="198" mass="21814">MTSVVQICNIALSNLGEAKIAALTDENERARQCNLRYEDCRDAVLRSHPWNAAVTRVALAASVTAPAWGFAKKFALPADCLRVLDIEDFYQSYKVEGRFVFTDATAVNLLYIAKVTDPTQFDSLLLHAVAMKLASEIAEALTGRAELRDRMLSKYLQILAEARGVDSQERSQAGEFLADGFINARLVGSTYRRAVPAP</sequence>
<accession>B3SZU1</accession>
<dbReference type="AlphaFoldDB" id="B3SZU1"/>
<name>B3SZU1_9ZZZZ</name>
<evidence type="ECO:0000313" key="1">
    <source>
        <dbReference type="EMBL" id="ABZ05849.1"/>
    </source>
</evidence>
<reference evidence="1" key="1">
    <citation type="journal article" date="2008" name="ISME J.">
        <title>Genomic patterns of recombination, clonal divergence and environment in marine microbial populations.</title>
        <authorList>
            <person name="Konstantinidis K.T."/>
            <person name="Delong E.F."/>
        </authorList>
    </citation>
    <scope>NUCLEOTIDE SEQUENCE</scope>
</reference>
<gene>
    <name evidence="1" type="ORF">ALOHA_HF400048F7ctg1g16</name>
</gene>